<evidence type="ECO:0000313" key="1">
    <source>
        <dbReference type="EMBL" id="KAK4181986.1"/>
    </source>
</evidence>
<evidence type="ECO:0000313" key="2">
    <source>
        <dbReference type="Proteomes" id="UP001302126"/>
    </source>
</evidence>
<feature type="non-terminal residue" evidence="1">
    <location>
        <position position="137"/>
    </location>
</feature>
<gene>
    <name evidence="1" type="ORF">QBC35DRAFT_370256</name>
</gene>
<dbReference type="Gene3D" id="2.40.70.10">
    <property type="entry name" value="Acid Proteases"/>
    <property type="match status" value="1"/>
</dbReference>
<accession>A0AAN7AB12</accession>
<organism evidence="1 2">
    <name type="scientific">Podospora australis</name>
    <dbReference type="NCBI Taxonomy" id="1536484"/>
    <lineage>
        <taxon>Eukaryota</taxon>
        <taxon>Fungi</taxon>
        <taxon>Dikarya</taxon>
        <taxon>Ascomycota</taxon>
        <taxon>Pezizomycotina</taxon>
        <taxon>Sordariomycetes</taxon>
        <taxon>Sordariomycetidae</taxon>
        <taxon>Sordariales</taxon>
        <taxon>Podosporaceae</taxon>
        <taxon>Podospora</taxon>
    </lineage>
</organism>
<reference evidence="1" key="2">
    <citation type="submission" date="2023-05" db="EMBL/GenBank/DDBJ databases">
        <authorList>
            <consortium name="Lawrence Berkeley National Laboratory"/>
            <person name="Steindorff A."/>
            <person name="Hensen N."/>
            <person name="Bonometti L."/>
            <person name="Westerberg I."/>
            <person name="Brannstrom I.O."/>
            <person name="Guillou S."/>
            <person name="Cros-Aarteil S."/>
            <person name="Calhoun S."/>
            <person name="Haridas S."/>
            <person name="Kuo A."/>
            <person name="Mondo S."/>
            <person name="Pangilinan J."/>
            <person name="Riley R."/>
            <person name="Labutti K."/>
            <person name="Andreopoulos B."/>
            <person name="Lipzen A."/>
            <person name="Chen C."/>
            <person name="Yanf M."/>
            <person name="Daum C."/>
            <person name="Ng V."/>
            <person name="Clum A."/>
            <person name="Ohm R."/>
            <person name="Martin F."/>
            <person name="Silar P."/>
            <person name="Natvig D."/>
            <person name="Lalanne C."/>
            <person name="Gautier V."/>
            <person name="Ament-Velasquez S.L."/>
            <person name="Kruys A."/>
            <person name="Hutchinson M.I."/>
            <person name="Powell A.J."/>
            <person name="Barry K."/>
            <person name="Miller A.N."/>
            <person name="Grigoriev I.V."/>
            <person name="Debuchy R."/>
            <person name="Gladieux P."/>
            <person name="Thoren M.H."/>
            <person name="Johannesson H."/>
        </authorList>
    </citation>
    <scope>NUCLEOTIDE SEQUENCE</scope>
    <source>
        <strain evidence="1">PSN309</strain>
    </source>
</reference>
<dbReference type="InterPro" id="IPR021109">
    <property type="entry name" value="Peptidase_aspartic_dom_sf"/>
</dbReference>
<name>A0AAN7AB12_9PEZI</name>
<proteinExistence type="predicted"/>
<dbReference type="CDD" id="cd00303">
    <property type="entry name" value="retropepsin_like"/>
    <property type="match status" value="1"/>
</dbReference>
<dbReference type="Proteomes" id="UP001302126">
    <property type="component" value="Unassembled WGS sequence"/>
</dbReference>
<sequence>HPVDLLQERLGGKPFLIPISIGNNETSFLTTDGLQDTGANGDVFVSVSHAKKLMKRIPNLDRLEDFEARPVGGFDGKPSQIIDVALKGDVTIQGRTFKDQPLLVIDSKHDVIVGRQFFERHDILVDCARRRLLFPED</sequence>
<reference evidence="1" key="1">
    <citation type="journal article" date="2023" name="Mol. Phylogenet. Evol.">
        <title>Genome-scale phylogeny and comparative genomics of the fungal order Sordariales.</title>
        <authorList>
            <person name="Hensen N."/>
            <person name="Bonometti L."/>
            <person name="Westerberg I."/>
            <person name="Brannstrom I.O."/>
            <person name="Guillou S."/>
            <person name="Cros-Aarteil S."/>
            <person name="Calhoun S."/>
            <person name="Haridas S."/>
            <person name="Kuo A."/>
            <person name="Mondo S."/>
            <person name="Pangilinan J."/>
            <person name="Riley R."/>
            <person name="LaButti K."/>
            <person name="Andreopoulos B."/>
            <person name="Lipzen A."/>
            <person name="Chen C."/>
            <person name="Yan M."/>
            <person name="Daum C."/>
            <person name="Ng V."/>
            <person name="Clum A."/>
            <person name="Steindorff A."/>
            <person name="Ohm R.A."/>
            <person name="Martin F."/>
            <person name="Silar P."/>
            <person name="Natvig D.O."/>
            <person name="Lalanne C."/>
            <person name="Gautier V."/>
            <person name="Ament-Velasquez S.L."/>
            <person name="Kruys A."/>
            <person name="Hutchinson M.I."/>
            <person name="Powell A.J."/>
            <person name="Barry K."/>
            <person name="Miller A.N."/>
            <person name="Grigoriev I.V."/>
            <person name="Debuchy R."/>
            <person name="Gladieux P."/>
            <person name="Hiltunen Thoren M."/>
            <person name="Johannesson H."/>
        </authorList>
    </citation>
    <scope>NUCLEOTIDE SEQUENCE</scope>
    <source>
        <strain evidence="1">PSN309</strain>
    </source>
</reference>
<dbReference type="AlphaFoldDB" id="A0AAN7AB12"/>
<keyword evidence="2" id="KW-1185">Reference proteome</keyword>
<protein>
    <submittedName>
        <fullName evidence="1">Uncharacterized protein</fullName>
    </submittedName>
</protein>
<comment type="caution">
    <text evidence="1">The sequence shown here is derived from an EMBL/GenBank/DDBJ whole genome shotgun (WGS) entry which is preliminary data.</text>
</comment>
<feature type="non-terminal residue" evidence="1">
    <location>
        <position position="1"/>
    </location>
</feature>
<dbReference type="EMBL" id="MU864867">
    <property type="protein sequence ID" value="KAK4181986.1"/>
    <property type="molecule type" value="Genomic_DNA"/>
</dbReference>